<dbReference type="Proteomes" id="UP000641853">
    <property type="component" value="Unassembled WGS sequence"/>
</dbReference>
<evidence type="ECO:0000256" key="2">
    <source>
        <dbReference type="SAM" id="MobiDB-lite"/>
    </source>
</evidence>
<dbReference type="Proteomes" id="UP000654922">
    <property type="component" value="Unassembled WGS sequence"/>
</dbReference>
<name>A0A8H6QLG4_9EURO</name>
<proteinExistence type="predicted"/>
<feature type="region of interest" description="Disordered" evidence="2">
    <location>
        <begin position="88"/>
        <end position="107"/>
    </location>
</feature>
<feature type="coiled-coil region" evidence="1">
    <location>
        <begin position="125"/>
        <end position="159"/>
    </location>
</feature>
<comment type="caution">
    <text evidence="4">The sequence shown here is derived from an EMBL/GenBank/DDBJ whole genome shotgun (WGS) entry which is preliminary data.</text>
</comment>
<feature type="region of interest" description="Disordered" evidence="2">
    <location>
        <begin position="27"/>
        <end position="72"/>
    </location>
</feature>
<dbReference type="EMBL" id="JACBAE010001364">
    <property type="protein sequence ID" value="KAF7161252.1"/>
    <property type="molecule type" value="Genomic_DNA"/>
</dbReference>
<protein>
    <submittedName>
        <fullName evidence="4">Uncharacterized protein</fullName>
    </submittedName>
</protein>
<accession>A0A8H6QLG4</accession>
<gene>
    <name evidence="3" type="ORF">CNMCM5623_006869</name>
    <name evidence="4" type="ORF">CNMCM7691_001231</name>
</gene>
<evidence type="ECO:0000256" key="1">
    <source>
        <dbReference type="SAM" id="Coils"/>
    </source>
</evidence>
<dbReference type="EMBL" id="JACBAG010001916">
    <property type="protein sequence ID" value="KAF7176056.1"/>
    <property type="molecule type" value="Genomic_DNA"/>
</dbReference>
<keyword evidence="5" id="KW-1185">Reference proteome</keyword>
<keyword evidence="1" id="KW-0175">Coiled coil</keyword>
<evidence type="ECO:0000313" key="4">
    <source>
        <dbReference type="EMBL" id="KAF7176056.1"/>
    </source>
</evidence>
<dbReference type="OrthoDB" id="4510817at2759"/>
<evidence type="ECO:0000313" key="3">
    <source>
        <dbReference type="EMBL" id="KAF7161252.1"/>
    </source>
</evidence>
<reference evidence="4" key="1">
    <citation type="submission" date="2020-06" db="EMBL/GenBank/DDBJ databases">
        <title>Draft genome sequences of strains closely related to Aspergillus parafelis and Aspergillus hiratsukae.</title>
        <authorList>
            <person name="Dos Santos R.A.C."/>
            <person name="Rivero-Menendez O."/>
            <person name="Steenwyk J.L."/>
            <person name="Mead M.E."/>
            <person name="Goldman G.H."/>
            <person name="Alastruey-Izquierdo A."/>
            <person name="Rokas A."/>
        </authorList>
    </citation>
    <scope>NUCLEOTIDE SEQUENCE</scope>
    <source>
        <strain evidence="3">CNM-CM5623</strain>
        <strain evidence="4">CNM-CM7691</strain>
    </source>
</reference>
<dbReference type="AlphaFoldDB" id="A0A8H6QLG4"/>
<sequence>MINPIISPIIKMCQRSLLSRVTIPEGHPHAAQTEQTEQTEKTGEPSAATSSGPSGGAPPGQGTPRLNKLKEEWKKEFLQELRDGHWVVPEDEEVVGPGQGPDPTPGQVLRKNELLEVLEERKAVKDACLQEKRELQDMIRGLEVRLKNADQAFHNAKADVLETVRKLNSL</sequence>
<organism evidence="4 5">
    <name type="scientific">Aspergillus felis</name>
    <dbReference type="NCBI Taxonomy" id="1287682"/>
    <lineage>
        <taxon>Eukaryota</taxon>
        <taxon>Fungi</taxon>
        <taxon>Dikarya</taxon>
        <taxon>Ascomycota</taxon>
        <taxon>Pezizomycotina</taxon>
        <taxon>Eurotiomycetes</taxon>
        <taxon>Eurotiomycetidae</taxon>
        <taxon>Eurotiales</taxon>
        <taxon>Aspergillaceae</taxon>
        <taxon>Aspergillus</taxon>
        <taxon>Aspergillus subgen. Fumigati</taxon>
    </lineage>
</organism>
<evidence type="ECO:0000313" key="5">
    <source>
        <dbReference type="Proteomes" id="UP000641853"/>
    </source>
</evidence>